<dbReference type="EMBL" id="UINC01006716">
    <property type="protein sequence ID" value="SVA29214.1"/>
    <property type="molecule type" value="Genomic_DNA"/>
</dbReference>
<keyword evidence="1" id="KW-1133">Transmembrane helix</keyword>
<proteinExistence type="predicted"/>
<keyword evidence="1" id="KW-0812">Transmembrane</keyword>
<organism evidence="2">
    <name type="scientific">marine metagenome</name>
    <dbReference type="NCBI Taxonomy" id="408172"/>
    <lineage>
        <taxon>unclassified sequences</taxon>
        <taxon>metagenomes</taxon>
        <taxon>ecological metagenomes</taxon>
    </lineage>
</organism>
<feature type="transmembrane region" description="Helical" evidence="1">
    <location>
        <begin position="82"/>
        <end position="108"/>
    </location>
</feature>
<sequence>MVVSLAGMVSGLISVIGISVPFYFIGNIPDQIKSTVLEIISPFIIVSVIILMIPIAIFFASMLLSISFYARSFKEAQSLMGPLNIIIIVPLMLTLGPGIEIDHITALIPLINVGLLTKEILAGSAQPIYFIETLSSLLFFAAIGIRFSVYWFNKENTIFRV</sequence>
<evidence type="ECO:0000313" key="2">
    <source>
        <dbReference type="EMBL" id="SVA29214.1"/>
    </source>
</evidence>
<reference evidence="2" key="1">
    <citation type="submission" date="2018-05" db="EMBL/GenBank/DDBJ databases">
        <authorList>
            <person name="Lanie J.A."/>
            <person name="Ng W.-L."/>
            <person name="Kazmierczak K.M."/>
            <person name="Andrzejewski T.M."/>
            <person name="Davidsen T.M."/>
            <person name="Wayne K.J."/>
            <person name="Tettelin H."/>
            <person name="Glass J.I."/>
            <person name="Rusch D."/>
            <person name="Podicherti R."/>
            <person name="Tsui H.-C.T."/>
            <person name="Winkler M.E."/>
        </authorList>
    </citation>
    <scope>NUCLEOTIDE SEQUENCE</scope>
</reference>
<accession>A0A381UMK1</accession>
<feature type="transmembrane region" description="Helical" evidence="1">
    <location>
        <begin position="44"/>
        <end position="70"/>
    </location>
</feature>
<gene>
    <name evidence="2" type="ORF">METZ01_LOCUS82068</name>
</gene>
<feature type="transmembrane region" description="Helical" evidence="1">
    <location>
        <begin position="128"/>
        <end position="152"/>
    </location>
</feature>
<name>A0A381UMK1_9ZZZZ</name>
<evidence type="ECO:0008006" key="3">
    <source>
        <dbReference type="Google" id="ProtNLM"/>
    </source>
</evidence>
<dbReference type="AlphaFoldDB" id="A0A381UMK1"/>
<protein>
    <recommendedName>
        <fullName evidence="3">ABC-2 type transporter domain-containing protein</fullName>
    </recommendedName>
</protein>
<keyword evidence="1" id="KW-0472">Membrane</keyword>
<evidence type="ECO:0000256" key="1">
    <source>
        <dbReference type="SAM" id="Phobius"/>
    </source>
</evidence>
<feature type="transmembrane region" description="Helical" evidence="1">
    <location>
        <begin position="5"/>
        <end position="24"/>
    </location>
</feature>